<gene>
    <name evidence="1" type="ORF">RhiirC2_794748</name>
</gene>
<organism evidence="1 2">
    <name type="scientific">Rhizophagus irregularis</name>
    <dbReference type="NCBI Taxonomy" id="588596"/>
    <lineage>
        <taxon>Eukaryota</taxon>
        <taxon>Fungi</taxon>
        <taxon>Fungi incertae sedis</taxon>
        <taxon>Mucoromycota</taxon>
        <taxon>Glomeromycotina</taxon>
        <taxon>Glomeromycetes</taxon>
        <taxon>Glomerales</taxon>
        <taxon>Glomeraceae</taxon>
        <taxon>Rhizophagus</taxon>
    </lineage>
</organism>
<dbReference type="AlphaFoldDB" id="A0A2N1MCX8"/>
<evidence type="ECO:0000313" key="2">
    <source>
        <dbReference type="Proteomes" id="UP000233469"/>
    </source>
</evidence>
<reference evidence="1 2" key="1">
    <citation type="submission" date="2016-04" db="EMBL/GenBank/DDBJ databases">
        <title>Genome analyses suggest a sexual origin of heterokaryosis in a supposedly ancient asexual fungus.</title>
        <authorList>
            <person name="Ropars J."/>
            <person name="Sedzielewska K."/>
            <person name="Noel J."/>
            <person name="Charron P."/>
            <person name="Farinelli L."/>
            <person name="Marton T."/>
            <person name="Kruger M."/>
            <person name="Pelin A."/>
            <person name="Brachmann A."/>
            <person name="Corradi N."/>
        </authorList>
    </citation>
    <scope>NUCLEOTIDE SEQUENCE [LARGE SCALE GENOMIC DNA]</scope>
    <source>
        <strain evidence="1 2">C2</strain>
    </source>
</reference>
<comment type="caution">
    <text evidence="1">The sequence shown here is derived from an EMBL/GenBank/DDBJ whole genome shotgun (WGS) entry which is preliminary data.</text>
</comment>
<dbReference type="EMBL" id="LLXL01003019">
    <property type="protein sequence ID" value="PKK59501.1"/>
    <property type="molecule type" value="Genomic_DNA"/>
</dbReference>
<dbReference type="VEuPathDB" id="FungiDB:FUN_018131"/>
<name>A0A2N1MCX8_9GLOM</name>
<proteinExistence type="predicted"/>
<sequence>MSLPIAQQPSEKFSNINDSLPGNTVIAKKNFAYKKILDVLGLISLAPTAIKGMKVIQITYGTKAQVEEICKRKIADDNEVKFTKMEVISNQQQDNLNDYEIKI</sequence>
<evidence type="ECO:0000313" key="1">
    <source>
        <dbReference type="EMBL" id="PKK59501.1"/>
    </source>
</evidence>
<dbReference type="Proteomes" id="UP000233469">
    <property type="component" value="Unassembled WGS sequence"/>
</dbReference>
<protein>
    <submittedName>
        <fullName evidence="1">Uncharacterized protein</fullName>
    </submittedName>
</protein>
<reference evidence="1 2" key="2">
    <citation type="submission" date="2017-10" db="EMBL/GenBank/DDBJ databases">
        <title>Extensive intraspecific genome diversity in a model arbuscular mycorrhizal fungus.</title>
        <authorList>
            <person name="Chen E.C.H."/>
            <person name="Morin E."/>
            <person name="Baudet D."/>
            <person name="Noel J."/>
            <person name="Ndikumana S."/>
            <person name="Charron P."/>
            <person name="St-Onge C."/>
            <person name="Giorgi J."/>
            <person name="Grigoriev I.V."/>
            <person name="Roux C."/>
            <person name="Martin F.M."/>
            <person name="Corradi N."/>
        </authorList>
    </citation>
    <scope>NUCLEOTIDE SEQUENCE [LARGE SCALE GENOMIC DNA]</scope>
    <source>
        <strain evidence="1 2">C2</strain>
    </source>
</reference>
<accession>A0A2N1MCX8</accession>